<organism evidence="1 2">
    <name type="scientific">Arctium lappa</name>
    <name type="common">Greater burdock</name>
    <name type="synonym">Lappa major</name>
    <dbReference type="NCBI Taxonomy" id="4217"/>
    <lineage>
        <taxon>Eukaryota</taxon>
        <taxon>Viridiplantae</taxon>
        <taxon>Streptophyta</taxon>
        <taxon>Embryophyta</taxon>
        <taxon>Tracheophyta</taxon>
        <taxon>Spermatophyta</taxon>
        <taxon>Magnoliopsida</taxon>
        <taxon>eudicotyledons</taxon>
        <taxon>Gunneridae</taxon>
        <taxon>Pentapetalae</taxon>
        <taxon>asterids</taxon>
        <taxon>campanulids</taxon>
        <taxon>Asterales</taxon>
        <taxon>Asteraceae</taxon>
        <taxon>Carduoideae</taxon>
        <taxon>Cardueae</taxon>
        <taxon>Arctiinae</taxon>
        <taxon>Arctium</taxon>
    </lineage>
</organism>
<sequence>MVCLLYHFARLLKSVRRSAALNTWINLVKKQNFSSFLTGYGLGFSLLTSKTRVTTLENIRWGLENCSMTSVPRHSNPRH</sequence>
<evidence type="ECO:0000313" key="1">
    <source>
        <dbReference type="EMBL" id="KAI3706662.1"/>
    </source>
</evidence>
<keyword evidence="2" id="KW-1185">Reference proteome</keyword>
<name>A0ACB9A9Y2_ARCLA</name>
<protein>
    <submittedName>
        <fullName evidence="1">Uncharacterized protein</fullName>
    </submittedName>
</protein>
<comment type="caution">
    <text evidence="1">The sequence shown here is derived from an EMBL/GenBank/DDBJ whole genome shotgun (WGS) entry which is preliminary data.</text>
</comment>
<dbReference type="EMBL" id="CM042054">
    <property type="protein sequence ID" value="KAI3706662.1"/>
    <property type="molecule type" value="Genomic_DNA"/>
</dbReference>
<reference evidence="2" key="1">
    <citation type="journal article" date="2022" name="Mol. Ecol. Resour.">
        <title>The genomes of chicory, endive, great burdock and yacon provide insights into Asteraceae palaeo-polyploidization history and plant inulin production.</title>
        <authorList>
            <person name="Fan W."/>
            <person name="Wang S."/>
            <person name="Wang H."/>
            <person name="Wang A."/>
            <person name="Jiang F."/>
            <person name="Liu H."/>
            <person name="Zhao H."/>
            <person name="Xu D."/>
            <person name="Zhang Y."/>
        </authorList>
    </citation>
    <scope>NUCLEOTIDE SEQUENCE [LARGE SCALE GENOMIC DNA]</scope>
    <source>
        <strain evidence="2">cv. Niubang</strain>
    </source>
</reference>
<gene>
    <name evidence="1" type="ORF">L6452_24556</name>
</gene>
<proteinExistence type="predicted"/>
<reference evidence="1 2" key="2">
    <citation type="journal article" date="2022" name="Mol. Ecol. Resour.">
        <title>The genomes of chicory, endive, great burdock and yacon provide insights into Asteraceae paleo-polyploidization history and plant inulin production.</title>
        <authorList>
            <person name="Fan W."/>
            <person name="Wang S."/>
            <person name="Wang H."/>
            <person name="Wang A."/>
            <person name="Jiang F."/>
            <person name="Liu H."/>
            <person name="Zhao H."/>
            <person name="Xu D."/>
            <person name="Zhang Y."/>
        </authorList>
    </citation>
    <scope>NUCLEOTIDE SEQUENCE [LARGE SCALE GENOMIC DNA]</scope>
    <source>
        <strain evidence="2">cv. Niubang</strain>
    </source>
</reference>
<evidence type="ECO:0000313" key="2">
    <source>
        <dbReference type="Proteomes" id="UP001055879"/>
    </source>
</evidence>
<dbReference type="Proteomes" id="UP001055879">
    <property type="component" value="Linkage Group LG08"/>
</dbReference>
<accession>A0ACB9A9Y2</accession>